<organism evidence="7 8">
    <name type="scientific">Niallia nealsonii</name>
    <dbReference type="NCBI Taxonomy" id="115979"/>
    <lineage>
        <taxon>Bacteria</taxon>
        <taxon>Bacillati</taxon>
        <taxon>Bacillota</taxon>
        <taxon>Bacilli</taxon>
        <taxon>Bacillales</taxon>
        <taxon>Bacillaceae</taxon>
        <taxon>Niallia</taxon>
    </lineage>
</organism>
<protein>
    <submittedName>
        <fullName evidence="7">Uncharacterized protein</fullName>
    </submittedName>
</protein>
<evidence type="ECO:0000256" key="1">
    <source>
        <dbReference type="ARBA" id="ARBA00004141"/>
    </source>
</evidence>
<dbReference type="AlphaFoldDB" id="A0A2N0Z0A9"/>
<dbReference type="Proteomes" id="UP000233375">
    <property type="component" value="Unassembled WGS sequence"/>
</dbReference>
<feature type="transmembrane region" description="Helical" evidence="6">
    <location>
        <begin position="164"/>
        <end position="186"/>
    </location>
</feature>
<dbReference type="NCBIfam" id="TIGR03716">
    <property type="entry name" value="R_switched_YkoY"/>
    <property type="match status" value="1"/>
</dbReference>
<feature type="transmembrane region" description="Helical" evidence="6">
    <location>
        <begin position="132"/>
        <end position="158"/>
    </location>
</feature>
<feature type="transmembrane region" description="Helical" evidence="6">
    <location>
        <begin position="66"/>
        <end position="87"/>
    </location>
</feature>
<evidence type="ECO:0000256" key="4">
    <source>
        <dbReference type="ARBA" id="ARBA00022989"/>
    </source>
</evidence>
<evidence type="ECO:0000313" key="8">
    <source>
        <dbReference type="Proteomes" id="UP000233375"/>
    </source>
</evidence>
<dbReference type="PANTHER" id="PTHR30238:SF6">
    <property type="entry name" value="TERC-LIKE PROTEIN"/>
    <property type="match status" value="1"/>
</dbReference>
<keyword evidence="5 6" id="KW-0472">Membrane</keyword>
<evidence type="ECO:0000256" key="3">
    <source>
        <dbReference type="ARBA" id="ARBA00022692"/>
    </source>
</evidence>
<keyword evidence="3 6" id="KW-0812">Transmembrane</keyword>
<reference evidence="7 8" key="1">
    <citation type="journal article" date="2003" name="Int. J. Syst. Evol. Microbiol.">
        <title>Bacillus nealsonii sp. nov., isolated from a spacecraft-assembly facility, whose spores are gamma-radiation resistant.</title>
        <authorList>
            <person name="Venkateswaran K."/>
            <person name="Kempf M."/>
            <person name="Chen F."/>
            <person name="Satomi M."/>
            <person name="Nicholson W."/>
            <person name="Kern R."/>
        </authorList>
    </citation>
    <scope>NUCLEOTIDE SEQUENCE [LARGE SCALE GENOMIC DNA]</scope>
    <source>
        <strain evidence="7 8">FO-92</strain>
    </source>
</reference>
<feature type="transmembrane region" description="Helical" evidence="6">
    <location>
        <begin position="93"/>
        <end position="111"/>
    </location>
</feature>
<keyword evidence="4 6" id="KW-1133">Transmembrane helix</keyword>
<gene>
    <name evidence="7" type="ORF">CWS01_14795</name>
</gene>
<accession>A0A2N0Z0A9</accession>
<dbReference type="EMBL" id="PISE01000031">
    <property type="protein sequence ID" value="PKG22941.1"/>
    <property type="molecule type" value="Genomic_DNA"/>
</dbReference>
<feature type="transmembrane region" description="Helical" evidence="6">
    <location>
        <begin position="28"/>
        <end position="54"/>
    </location>
</feature>
<comment type="caution">
    <text evidence="7">The sequence shown here is derived from an EMBL/GenBank/DDBJ whole genome shotgun (WGS) entry which is preliminary data.</text>
</comment>
<comment type="subcellular location">
    <subcellularLocation>
        <location evidence="1">Membrane</location>
        <topology evidence="1">Multi-pass membrane protein</topology>
    </subcellularLocation>
</comment>
<dbReference type="RefSeq" id="WP_101177962.1">
    <property type="nucleotide sequence ID" value="NZ_PISE01000031.1"/>
</dbReference>
<keyword evidence="8" id="KW-1185">Reference proteome</keyword>
<name>A0A2N0Z0A9_9BACI</name>
<dbReference type="InterPro" id="IPR005496">
    <property type="entry name" value="Integral_membrane_TerC"/>
</dbReference>
<feature type="transmembrane region" description="Helical" evidence="6">
    <location>
        <begin position="198"/>
        <end position="216"/>
    </location>
</feature>
<proteinExistence type="inferred from homology"/>
<comment type="similarity">
    <text evidence="2">Belongs to the TerC family.</text>
</comment>
<feature type="transmembrane region" description="Helical" evidence="6">
    <location>
        <begin position="222"/>
        <end position="241"/>
    </location>
</feature>
<evidence type="ECO:0000256" key="2">
    <source>
        <dbReference type="ARBA" id="ARBA00007511"/>
    </source>
</evidence>
<evidence type="ECO:0000256" key="5">
    <source>
        <dbReference type="ARBA" id="ARBA00023136"/>
    </source>
</evidence>
<dbReference type="Pfam" id="PF03741">
    <property type="entry name" value="TerC"/>
    <property type="match status" value="1"/>
</dbReference>
<dbReference type="GO" id="GO:0016020">
    <property type="term" value="C:membrane"/>
    <property type="evidence" value="ECO:0007669"/>
    <property type="project" value="UniProtKB-SubCell"/>
</dbReference>
<sequence length="256" mass="29012">MGFLHEVFATYASFFDFEMWAEVLTDPVSWGLIGTLIILEGLLSADNALVLAIMVKHLPPDKQKKALTYGLFGAYFFRFIFIGIGVYLIKFMWIKVLGAAYLAWIVIKHFWKGEEDEEATGVKKKGLLVRTFGIFWATVISVELMDLAFSVDSILASFAVSEEVWILLLGGMIGILMMRTVAKLFLVLIEKVPELETTAYVLIGIIALKMFASVFGYELNHYVFFAILIITFIITFILHFINKNKKFSEEIASTKE</sequence>
<evidence type="ECO:0000313" key="7">
    <source>
        <dbReference type="EMBL" id="PKG22941.1"/>
    </source>
</evidence>
<dbReference type="PANTHER" id="PTHR30238">
    <property type="entry name" value="MEMBRANE BOUND PREDICTED REDOX MODULATOR"/>
    <property type="match status" value="1"/>
</dbReference>
<dbReference type="InterPro" id="IPR022493">
    <property type="entry name" value="CHP03716_TM_YkoY"/>
</dbReference>
<evidence type="ECO:0000256" key="6">
    <source>
        <dbReference type="SAM" id="Phobius"/>
    </source>
</evidence>
<dbReference type="OrthoDB" id="9806211at2"/>